<dbReference type="InterPro" id="IPR023393">
    <property type="entry name" value="START-like_dom_sf"/>
</dbReference>
<name>A0AA88KND0_NAELO</name>
<evidence type="ECO:0008006" key="3">
    <source>
        <dbReference type="Google" id="ProtNLM"/>
    </source>
</evidence>
<protein>
    <recommendedName>
        <fullName evidence="3">SRPBCC family protein</fullName>
    </recommendedName>
</protein>
<reference evidence="1 2" key="1">
    <citation type="journal article" date="2018" name="BMC Genomics">
        <title>The genome of Naegleria lovaniensis, the basis for a comparative approach to unravel pathogenicity factors of the human pathogenic amoeba N. fowleri.</title>
        <authorList>
            <person name="Liechti N."/>
            <person name="Schurch N."/>
            <person name="Bruggmann R."/>
            <person name="Wittwer M."/>
        </authorList>
    </citation>
    <scope>NUCLEOTIDE SEQUENCE [LARGE SCALE GENOMIC DNA]</scope>
    <source>
        <strain evidence="1 2">ATCC 30569</strain>
    </source>
</reference>
<dbReference type="Proteomes" id="UP000816034">
    <property type="component" value="Unassembled WGS sequence"/>
</dbReference>
<dbReference type="EMBL" id="PYSW02000010">
    <property type="protein sequence ID" value="KAG2388418.1"/>
    <property type="molecule type" value="Genomic_DNA"/>
</dbReference>
<proteinExistence type="predicted"/>
<dbReference type="PANTHER" id="PTHR39332">
    <property type="entry name" value="BLL4707 PROTEIN"/>
    <property type="match status" value="1"/>
</dbReference>
<evidence type="ECO:0000313" key="2">
    <source>
        <dbReference type="Proteomes" id="UP000816034"/>
    </source>
</evidence>
<accession>A0AA88KND0</accession>
<evidence type="ECO:0000313" key="1">
    <source>
        <dbReference type="EMBL" id="KAG2388418.1"/>
    </source>
</evidence>
<organism evidence="1 2">
    <name type="scientific">Naegleria lovaniensis</name>
    <name type="common">Amoeba</name>
    <dbReference type="NCBI Taxonomy" id="51637"/>
    <lineage>
        <taxon>Eukaryota</taxon>
        <taxon>Discoba</taxon>
        <taxon>Heterolobosea</taxon>
        <taxon>Tetramitia</taxon>
        <taxon>Eutetramitia</taxon>
        <taxon>Vahlkampfiidae</taxon>
        <taxon>Naegleria</taxon>
    </lineage>
</organism>
<dbReference type="PANTHER" id="PTHR39332:SF7">
    <property type="entry name" value="SRPBCC FAMILY PROTEIN"/>
    <property type="match status" value="1"/>
</dbReference>
<dbReference type="AlphaFoldDB" id="A0AA88KND0"/>
<gene>
    <name evidence="1" type="ORF">C9374_000582</name>
</gene>
<dbReference type="SUPFAM" id="SSF55961">
    <property type="entry name" value="Bet v1-like"/>
    <property type="match status" value="1"/>
</dbReference>
<keyword evidence="2" id="KW-1185">Reference proteome</keyword>
<dbReference type="Pfam" id="PF10604">
    <property type="entry name" value="Polyketide_cyc2"/>
    <property type="match status" value="1"/>
</dbReference>
<dbReference type="CDD" id="cd07821">
    <property type="entry name" value="PYR_PYL_RCAR_like"/>
    <property type="match status" value="1"/>
</dbReference>
<dbReference type="Gene3D" id="3.30.530.20">
    <property type="match status" value="1"/>
</dbReference>
<comment type="caution">
    <text evidence="1">The sequence shown here is derived from an EMBL/GenBank/DDBJ whole genome shotgun (WGS) entry which is preliminary data.</text>
</comment>
<sequence>MSQPTAFGKVYKSAIIPAPLESVWSVVRSFNGLPSWTGSVIASEIENNQTDNTIGCIRRLTVAGNDIPFRETLLAFNERSHSYSYDIVSSSLPITGYFATLTLKPVTDEDKTFAEWSTEFYTQPDELEKCVKIVEGVFSGGLGSLKKKFEK</sequence>
<dbReference type="RefSeq" id="XP_044552410.1">
    <property type="nucleotide sequence ID" value="XM_044695612.1"/>
</dbReference>
<dbReference type="InterPro" id="IPR019587">
    <property type="entry name" value="Polyketide_cyclase/dehydratase"/>
</dbReference>
<dbReference type="GeneID" id="68093044"/>